<evidence type="ECO:0000259" key="3">
    <source>
        <dbReference type="SMART" id="SM00829"/>
    </source>
</evidence>
<dbReference type="InterPro" id="IPR036291">
    <property type="entry name" value="NAD(P)-bd_dom_sf"/>
</dbReference>
<dbReference type="Gene3D" id="3.90.180.10">
    <property type="entry name" value="Medium-chain alcohol dehydrogenases, catalytic domain"/>
    <property type="match status" value="1"/>
</dbReference>
<evidence type="ECO:0000256" key="1">
    <source>
        <dbReference type="ARBA" id="ARBA00022857"/>
    </source>
</evidence>
<dbReference type="SUPFAM" id="SSF51735">
    <property type="entry name" value="NAD(P)-binding Rossmann-fold domains"/>
    <property type="match status" value="1"/>
</dbReference>
<evidence type="ECO:0000313" key="4">
    <source>
        <dbReference type="EMBL" id="QEI08308.1"/>
    </source>
</evidence>
<dbReference type="InterPro" id="IPR013154">
    <property type="entry name" value="ADH-like_N"/>
</dbReference>
<keyword evidence="1" id="KW-0521">NADP</keyword>
<dbReference type="InterPro" id="IPR011032">
    <property type="entry name" value="GroES-like_sf"/>
</dbReference>
<reference evidence="4 5" key="1">
    <citation type="submission" date="2019-08" db="EMBL/GenBank/DDBJ databases">
        <title>Amphibian skin-associated Pigmentiphaga: genome sequence and occurrence across geography and hosts.</title>
        <authorList>
            <person name="Bletz M.C."/>
            <person name="Bunk B."/>
            <person name="Sproeer C."/>
            <person name="Biwer P."/>
            <person name="Reiter S."/>
            <person name="Rabemananjara F.C.E."/>
            <person name="Schulz S."/>
            <person name="Overmann J."/>
            <person name="Vences M."/>
        </authorList>
    </citation>
    <scope>NUCLEOTIDE SEQUENCE [LARGE SCALE GENOMIC DNA]</scope>
    <source>
        <strain evidence="4 5">Mada1488</strain>
    </source>
</reference>
<dbReference type="SUPFAM" id="SSF50129">
    <property type="entry name" value="GroES-like"/>
    <property type="match status" value="1"/>
</dbReference>
<dbReference type="Pfam" id="PF08240">
    <property type="entry name" value="ADH_N"/>
    <property type="match status" value="1"/>
</dbReference>
<dbReference type="CDD" id="cd05286">
    <property type="entry name" value="QOR2"/>
    <property type="match status" value="1"/>
</dbReference>
<dbReference type="GO" id="GO:0070402">
    <property type="term" value="F:NADPH binding"/>
    <property type="evidence" value="ECO:0007669"/>
    <property type="project" value="TreeGrafter"/>
</dbReference>
<protein>
    <submittedName>
        <fullName evidence="4">Quinone oxidoreductase</fullName>
    </submittedName>
</protein>
<dbReference type="EMBL" id="CP043046">
    <property type="protein sequence ID" value="QEI08308.1"/>
    <property type="molecule type" value="Genomic_DNA"/>
</dbReference>
<dbReference type="PANTHER" id="PTHR48106">
    <property type="entry name" value="QUINONE OXIDOREDUCTASE PIG3-RELATED"/>
    <property type="match status" value="1"/>
</dbReference>
<gene>
    <name evidence="4" type="ORF">FXN63_22580</name>
</gene>
<evidence type="ECO:0000256" key="2">
    <source>
        <dbReference type="ARBA" id="ARBA00023002"/>
    </source>
</evidence>
<keyword evidence="5" id="KW-1185">Reference proteome</keyword>
<dbReference type="InterPro" id="IPR047618">
    <property type="entry name" value="QOR-like"/>
</dbReference>
<dbReference type="InterPro" id="IPR020843">
    <property type="entry name" value="ER"/>
</dbReference>
<keyword evidence="2" id="KW-0560">Oxidoreductase</keyword>
<dbReference type="GO" id="GO:0035925">
    <property type="term" value="F:mRNA 3'-UTR AU-rich region binding"/>
    <property type="evidence" value="ECO:0007669"/>
    <property type="project" value="TreeGrafter"/>
</dbReference>
<dbReference type="GO" id="GO:0003960">
    <property type="term" value="F:quinone reductase (NADPH) activity"/>
    <property type="evidence" value="ECO:0007669"/>
    <property type="project" value="InterPro"/>
</dbReference>
<accession>A0A5C0B108</accession>
<dbReference type="Gene3D" id="3.40.50.720">
    <property type="entry name" value="NAD(P)-binding Rossmann-like Domain"/>
    <property type="match status" value="1"/>
</dbReference>
<sequence>MAEAITLTRTGDARVLELVQVNEVAPGPGEVWLEQQAIGVNYLDATQRSGAVPVPLPNGLGLEAAGRVAAIGQGVDNVAVGDRVAYALGPLGSYASGRLYPAARLIKLPDDISADDAAAVIFKGITAQYLIKSTYPVGPGTAVVLYGAGGAVGQLLASWARHLGASVIGVVSKQASVERALAAGCSAALVWGECDLPAEVARLTDGRKADVVYDGIGRTTFSTSLDCLRSRGTMVSMGASSGTPLPVEVGTLNAKGSLFLTRPGLAAHATDIAEYRSRALDVFDAVSQGIITPKVWKTFALADAASAHEALENGSSAGAILLKP</sequence>
<organism evidence="4 5">
    <name type="scientific">Pigmentiphaga aceris</name>
    <dbReference type="NCBI Taxonomy" id="1940612"/>
    <lineage>
        <taxon>Bacteria</taxon>
        <taxon>Pseudomonadati</taxon>
        <taxon>Pseudomonadota</taxon>
        <taxon>Betaproteobacteria</taxon>
        <taxon>Burkholderiales</taxon>
        <taxon>Alcaligenaceae</taxon>
        <taxon>Pigmentiphaga</taxon>
    </lineage>
</organism>
<dbReference type="RefSeq" id="WP_148817760.1">
    <property type="nucleotide sequence ID" value="NZ_CP043046.1"/>
</dbReference>
<dbReference type="AlphaFoldDB" id="A0A5C0B108"/>
<proteinExistence type="predicted"/>
<name>A0A5C0B108_9BURK</name>
<dbReference type="SMART" id="SM00829">
    <property type="entry name" value="PKS_ER"/>
    <property type="match status" value="1"/>
</dbReference>
<dbReference type="Pfam" id="PF00107">
    <property type="entry name" value="ADH_zinc_N"/>
    <property type="match status" value="1"/>
</dbReference>
<dbReference type="KEGG" id="pacr:FXN63_22580"/>
<dbReference type="GO" id="GO:0005829">
    <property type="term" value="C:cytosol"/>
    <property type="evidence" value="ECO:0007669"/>
    <property type="project" value="TreeGrafter"/>
</dbReference>
<feature type="domain" description="Enoyl reductase (ER)" evidence="3">
    <location>
        <begin position="11"/>
        <end position="322"/>
    </location>
</feature>
<evidence type="ECO:0000313" key="5">
    <source>
        <dbReference type="Proteomes" id="UP000325161"/>
    </source>
</evidence>
<dbReference type="Proteomes" id="UP000325161">
    <property type="component" value="Chromosome"/>
</dbReference>
<dbReference type="InterPro" id="IPR013149">
    <property type="entry name" value="ADH-like_C"/>
</dbReference>
<dbReference type="OrthoDB" id="9805883at2"/>
<dbReference type="PANTHER" id="PTHR48106:SF13">
    <property type="entry name" value="QUINONE OXIDOREDUCTASE-RELATED"/>
    <property type="match status" value="1"/>
</dbReference>